<gene>
    <name evidence="2" type="ORF">PMG11_03852</name>
</gene>
<feature type="compositionally biased region" description="Basic residues" evidence="1">
    <location>
        <begin position="1"/>
        <end position="18"/>
    </location>
</feature>
<dbReference type="EMBL" id="CDHK01000003">
    <property type="protein sequence ID" value="CEO59167.1"/>
    <property type="molecule type" value="Genomic_DNA"/>
</dbReference>
<dbReference type="OrthoDB" id="4147798at2759"/>
<keyword evidence="3" id="KW-1185">Reference proteome</keyword>
<sequence>MGQRHNRRRTRPRSSKRRNSFDQDSPELLNIHSPSTLPSTIWSPYTPVRPPVALHYTPPAACISPGSPVSAAPAPTWHYGFTAWPIRENVPQRREASIGLEARQCRLFGGEPGDDLSLCYRMLEYFDGLDYIDPLRNSTLGD</sequence>
<reference evidence="3" key="1">
    <citation type="journal article" date="2015" name="Genome Announc.">
        <title>Draft genome sequence of the fungus Penicillium brasilianum MG11.</title>
        <authorList>
            <person name="Horn F."/>
            <person name="Linde J."/>
            <person name="Mattern D.J."/>
            <person name="Walther G."/>
            <person name="Guthke R."/>
            <person name="Brakhage A.A."/>
            <person name="Valiante V."/>
        </authorList>
    </citation>
    <scope>NUCLEOTIDE SEQUENCE [LARGE SCALE GENOMIC DNA]</scope>
    <source>
        <strain evidence="3">MG11</strain>
    </source>
</reference>
<name>A0A0F7VIB0_PENBI</name>
<feature type="region of interest" description="Disordered" evidence="1">
    <location>
        <begin position="1"/>
        <end position="42"/>
    </location>
</feature>
<feature type="compositionally biased region" description="Polar residues" evidence="1">
    <location>
        <begin position="32"/>
        <end position="42"/>
    </location>
</feature>
<evidence type="ECO:0000256" key="1">
    <source>
        <dbReference type="SAM" id="MobiDB-lite"/>
    </source>
</evidence>
<evidence type="ECO:0000313" key="2">
    <source>
        <dbReference type="EMBL" id="CEO59167.1"/>
    </source>
</evidence>
<protein>
    <submittedName>
        <fullName evidence="2">Uncharacterized protein</fullName>
    </submittedName>
</protein>
<accession>A0A0F7VIB0</accession>
<dbReference type="AlphaFoldDB" id="A0A0F7VIB0"/>
<organism evidence="2 3">
    <name type="scientific">Penicillium brasilianum</name>
    <dbReference type="NCBI Taxonomy" id="104259"/>
    <lineage>
        <taxon>Eukaryota</taxon>
        <taxon>Fungi</taxon>
        <taxon>Dikarya</taxon>
        <taxon>Ascomycota</taxon>
        <taxon>Pezizomycotina</taxon>
        <taxon>Eurotiomycetes</taxon>
        <taxon>Eurotiomycetidae</taxon>
        <taxon>Eurotiales</taxon>
        <taxon>Aspergillaceae</taxon>
        <taxon>Penicillium</taxon>
    </lineage>
</organism>
<proteinExistence type="predicted"/>
<dbReference type="Proteomes" id="UP000042958">
    <property type="component" value="Unassembled WGS sequence"/>
</dbReference>
<evidence type="ECO:0000313" key="3">
    <source>
        <dbReference type="Proteomes" id="UP000042958"/>
    </source>
</evidence>